<organism evidence="4 5">
    <name type="scientific">Prorocentrum cordatum</name>
    <dbReference type="NCBI Taxonomy" id="2364126"/>
    <lineage>
        <taxon>Eukaryota</taxon>
        <taxon>Sar</taxon>
        <taxon>Alveolata</taxon>
        <taxon>Dinophyceae</taxon>
        <taxon>Prorocentrales</taxon>
        <taxon>Prorocentraceae</taxon>
        <taxon>Prorocentrum</taxon>
    </lineage>
</organism>
<dbReference type="SUPFAM" id="SSF49265">
    <property type="entry name" value="Fibronectin type III"/>
    <property type="match status" value="1"/>
</dbReference>
<dbReference type="PROSITE" id="PS50853">
    <property type="entry name" value="FN3"/>
    <property type="match status" value="1"/>
</dbReference>
<evidence type="ECO:0000259" key="3">
    <source>
        <dbReference type="PROSITE" id="PS50853"/>
    </source>
</evidence>
<name>A0ABN9PNB8_9DINO</name>
<keyword evidence="2" id="KW-0472">Membrane</keyword>
<accession>A0ABN9PNB8</accession>
<keyword evidence="2" id="KW-1133">Transmembrane helix</keyword>
<protein>
    <recommendedName>
        <fullName evidence="3">Fibronectin type-III domain-containing protein</fullName>
    </recommendedName>
</protein>
<evidence type="ECO:0000313" key="4">
    <source>
        <dbReference type="EMBL" id="CAK0794265.1"/>
    </source>
</evidence>
<feature type="region of interest" description="Disordered" evidence="1">
    <location>
        <begin position="688"/>
        <end position="728"/>
    </location>
</feature>
<gene>
    <name evidence="4" type="ORF">PCOR1329_LOCUS4328</name>
</gene>
<dbReference type="CDD" id="cd00063">
    <property type="entry name" value="FN3"/>
    <property type="match status" value="1"/>
</dbReference>
<reference evidence="4" key="1">
    <citation type="submission" date="2023-10" db="EMBL/GenBank/DDBJ databases">
        <authorList>
            <person name="Chen Y."/>
            <person name="Shah S."/>
            <person name="Dougan E. K."/>
            <person name="Thang M."/>
            <person name="Chan C."/>
        </authorList>
    </citation>
    <scope>NUCLEOTIDE SEQUENCE [LARGE SCALE GENOMIC DNA]</scope>
</reference>
<feature type="region of interest" description="Disordered" evidence="1">
    <location>
        <begin position="329"/>
        <end position="358"/>
    </location>
</feature>
<feature type="transmembrane region" description="Helical" evidence="2">
    <location>
        <begin position="92"/>
        <end position="111"/>
    </location>
</feature>
<dbReference type="Gene3D" id="2.40.50.140">
    <property type="entry name" value="Nucleic acid-binding proteins"/>
    <property type="match status" value="1"/>
</dbReference>
<dbReference type="Proteomes" id="UP001189429">
    <property type="component" value="Unassembled WGS sequence"/>
</dbReference>
<feature type="transmembrane region" description="Helical" evidence="2">
    <location>
        <begin position="161"/>
        <end position="192"/>
    </location>
</feature>
<comment type="caution">
    <text evidence="4">The sequence shown here is derived from an EMBL/GenBank/DDBJ whole genome shotgun (WGS) entry which is preliminary data.</text>
</comment>
<evidence type="ECO:0000256" key="1">
    <source>
        <dbReference type="SAM" id="MobiDB-lite"/>
    </source>
</evidence>
<dbReference type="Gene3D" id="2.60.40.10">
    <property type="entry name" value="Immunoglobulins"/>
    <property type="match status" value="1"/>
</dbReference>
<evidence type="ECO:0000256" key="2">
    <source>
        <dbReference type="SAM" id="Phobius"/>
    </source>
</evidence>
<keyword evidence="5" id="KW-1185">Reference proteome</keyword>
<dbReference type="EMBL" id="CAUYUJ010001114">
    <property type="protein sequence ID" value="CAK0794265.1"/>
    <property type="molecule type" value="Genomic_DNA"/>
</dbReference>
<feature type="domain" description="Fibronectin type-III" evidence="3">
    <location>
        <begin position="596"/>
        <end position="698"/>
    </location>
</feature>
<feature type="compositionally biased region" description="Low complexity" evidence="1">
    <location>
        <begin position="692"/>
        <end position="713"/>
    </location>
</feature>
<evidence type="ECO:0000313" key="5">
    <source>
        <dbReference type="Proteomes" id="UP001189429"/>
    </source>
</evidence>
<sequence>MDDYDTNVEMTLRQNLRPLSRRESDAEAARPAVRSSLQNVLEVGFERFGRWWLCVVIILFLGMLCVVIWSQWVYDSCRNDRCNQPLKLMLRLLYLIIAVHAFQREIVRHILCYSMMRDGPEEPCRVVLFRRTALLAIGLWPVVGTWMLFHLNSQCSNDLKLAVQVIVIYYAAMVFVAIVAPGCAVVATFCLISHGFLPPLRSVNAAPDNLIDSLPLVEYDPHLFDDSGNRGTYPASCAICLDTFAESEGITRGVMEPPTDLASDEVYTGVIKSYNDRRGFGFIACQETAIRFGRDVYVSKTEAQLAAAEAAGDSAAIAQILAAAQEKAEKKEEASAGTAGEAGGGSAPPAEKPPPLPRLSEEDLVHFQVRLSLEGFPQATAVQKLRKFEGAVRAPPAVEGGCAGRIASPGLAALTGEEELDVFQEGCGQVRLEAGDRVSFCVKGLLEGRPAEAGDRTAAIVSLIATERPANSVLGCFGLLLPRPPVVEGQPSTDDLRLFCHAFGDKIILAGLPPDTQESELSRFFAKQGASSIIVAHAKGCSFASVSFPSVFEVARLLGRMAHAFADDKDTRIATLLSQAEAETMEASTSGRLPALPAPLLGNGEEPGSLVVVWSPLVLAVGYTVELRPTGGGHPWAAVDVAAGVIGSGTSRFDPECSSCKVTGLIEGTMYEARVMYFASSGCRAEASDPSAPRAPLAEGAAPPAEAPAAPAASGEMDPDAPPFGPAQLDGAPYWLPPCSGGSMWAGWATDAAAADFQAAMAGAMAPPPMMPSLQALPGGAALGWRCIHGAVIPPPSAPDVRSDEHGFALTVQWPSVAQAVSYVVELQETGSASVERFFQPAKLAAPGSLVELRIGQGGNISLKLGALPNPT</sequence>
<dbReference type="InterPro" id="IPR036116">
    <property type="entry name" value="FN3_sf"/>
</dbReference>
<proteinExistence type="predicted"/>
<feature type="transmembrane region" description="Helical" evidence="2">
    <location>
        <begin position="132"/>
        <end position="149"/>
    </location>
</feature>
<dbReference type="InterPro" id="IPR013783">
    <property type="entry name" value="Ig-like_fold"/>
</dbReference>
<dbReference type="InterPro" id="IPR012340">
    <property type="entry name" value="NA-bd_OB-fold"/>
</dbReference>
<dbReference type="InterPro" id="IPR003961">
    <property type="entry name" value="FN3_dom"/>
</dbReference>
<feature type="transmembrane region" description="Helical" evidence="2">
    <location>
        <begin position="51"/>
        <end position="72"/>
    </location>
</feature>
<keyword evidence="2" id="KW-0812">Transmembrane</keyword>